<dbReference type="EMBL" id="PYWC01000006">
    <property type="protein sequence ID" value="PWW79811.1"/>
    <property type="molecule type" value="Genomic_DNA"/>
</dbReference>
<dbReference type="Gene3D" id="3.40.50.300">
    <property type="entry name" value="P-loop containing nucleotide triphosphate hydrolases"/>
    <property type="match status" value="1"/>
</dbReference>
<feature type="region of interest" description="Disordered" evidence="4">
    <location>
        <begin position="197"/>
        <end position="219"/>
    </location>
</feature>
<dbReference type="PROSITE" id="PS51194">
    <property type="entry name" value="HELICASE_CTER"/>
    <property type="match status" value="1"/>
</dbReference>
<keyword evidence="8" id="KW-1185">Reference proteome</keyword>
<dbReference type="AlphaFoldDB" id="A0A317T2Z9"/>
<dbReference type="InterPro" id="IPR050496">
    <property type="entry name" value="SNF2_RAD54_helicase_repair"/>
</dbReference>
<evidence type="ECO:0000256" key="3">
    <source>
        <dbReference type="ARBA" id="ARBA00022840"/>
    </source>
</evidence>
<dbReference type="PROSITE" id="PS51192">
    <property type="entry name" value="HELICASE_ATP_BIND_1"/>
    <property type="match status" value="1"/>
</dbReference>
<dbReference type="Pfam" id="PF00176">
    <property type="entry name" value="SNF2-rel_dom"/>
    <property type="match status" value="1"/>
</dbReference>
<dbReference type="GO" id="GO:0000724">
    <property type="term" value="P:double-strand break repair via homologous recombination"/>
    <property type="evidence" value="ECO:0007669"/>
    <property type="project" value="TreeGrafter"/>
</dbReference>
<dbReference type="InterPro" id="IPR001650">
    <property type="entry name" value="Helicase_C-like"/>
</dbReference>
<dbReference type="GO" id="GO:0007131">
    <property type="term" value="P:reciprocal meiotic recombination"/>
    <property type="evidence" value="ECO:0007669"/>
    <property type="project" value="TreeGrafter"/>
</dbReference>
<evidence type="ECO:0000256" key="1">
    <source>
        <dbReference type="ARBA" id="ARBA00022741"/>
    </source>
</evidence>
<evidence type="ECO:0000259" key="5">
    <source>
        <dbReference type="PROSITE" id="PS51192"/>
    </source>
</evidence>
<dbReference type="FunFam" id="3.40.50.10810:FF:000020">
    <property type="entry name" value="DNA repair and recombination protein RAD54B"/>
    <property type="match status" value="1"/>
</dbReference>
<organism evidence="7 8">
    <name type="scientific">Tuber magnatum</name>
    <name type="common">white Piedmont truffle</name>
    <dbReference type="NCBI Taxonomy" id="42249"/>
    <lineage>
        <taxon>Eukaryota</taxon>
        <taxon>Fungi</taxon>
        <taxon>Dikarya</taxon>
        <taxon>Ascomycota</taxon>
        <taxon>Pezizomycotina</taxon>
        <taxon>Pezizomycetes</taxon>
        <taxon>Pezizales</taxon>
        <taxon>Tuberaceae</taxon>
        <taxon>Tuber</taxon>
    </lineage>
</organism>
<name>A0A317T2Z9_9PEZI</name>
<keyword evidence="2" id="KW-0378">Hydrolase</keyword>
<sequence>MFGGKKFVPPLLKKPAPVATAGTDDQPVAKRARIEPLGGGGRSLKLGGPIKRKPLLLEKGEGGTAEEAYFGVLWRKPTTKKHKTFDGDGVLVIGGGYAVLQDTSGKDLGRTMFKRTLGVGSTTFVAGKEIEVDSVLSREEYLAGRPFLKNAAPPPSSTTTSTVPQKETFTAVAPGNFFGSKFKTPLLNSTVMEKAYSKVPTPRHDPKAEGALVMPRPSGKSVPTGKAIVDVVVDPFISRSLRPHQREGVVFLYEAVMGLKPFDGRGAILADEMGLGKTLQTMLVPYARMLTDVEQNPIYGDKPVVKRALIVCPVTLINNWSKEFRKWLGRERIGVLVADSKANIRDFTHGKSYSVMVIGYEKLQKVQQELKSADVDIVIADEGHRLKTEKNKSAQAIRGLKTKRRVILSGTPLQNDLHEYFIMVDFVNPGLLESYSTFRKEFENPIVRSRQPGASKKDVEKGKARNEELARLTKLFVLRRTAEILSAYLPPKTEYVVFCRPSPRQLKVYKSILESSAFSRCLGSPDASLLLITVLKKLCNSPGLLADKLGKETNENVKGLLEGVNPKLLESKSDSHSGKFRVLERLLLALKNTTDEKIVLVSNYTSTLNLLQNLLRSRGLSYLRLDGATPTNKRQELVDQFNRTNSTAAFAFLLSAKSGGAGLNLIGASRLVLFDLDWNPATDAQAMARIHRDGQKREVKIYRMLTTGCFDEKIYQRQLTKIGLADSVMDQKATASSFTQEELRDLFSLDTETNCLTHDLLCCDCEGKGYVAGAAETKSPFFEHSEDEEEHSDGEDEPKYPGLMKASEVDFERVEEDRKKAMQKGRGVDVDKSQLSSLMEYSHILTTRFLGNQKRDEEEGDEEEYDEVSIEDEVLAKVIRNGAAKEVSFVFQKT</sequence>
<dbReference type="Gene3D" id="1.20.120.850">
    <property type="entry name" value="SWI2/SNF2 ATPases, N-terminal domain"/>
    <property type="match status" value="1"/>
</dbReference>
<evidence type="ECO:0000256" key="2">
    <source>
        <dbReference type="ARBA" id="ARBA00022801"/>
    </source>
</evidence>
<dbReference type="GO" id="GO:0005634">
    <property type="term" value="C:nucleus"/>
    <property type="evidence" value="ECO:0007669"/>
    <property type="project" value="TreeGrafter"/>
</dbReference>
<dbReference type="PANTHER" id="PTHR45629:SF7">
    <property type="entry name" value="DNA EXCISION REPAIR PROTEIN ERCC-6-RELATED"/>
    <property type="match status" value="1"/>
</dbReference>
<reference evidence="7 8" key="1">
    <citation type="submission" date="2018-03" db="EMBL/GenBank/DDBJ databases">
        <title>Genomes of Pezizomycetes fungi and the evolution of truffles.</title>
        <authorList>
            <person name="Murat C."/>
            <person name="Payen T."/>
            <person name="Noel B."/>
            <person name="Kuo A."/>
            <person name="Martin F.M."/>
        </authorList>
    </citation>
    <scope>NUCLEOTIDE SEQUENCE [LARGE SCALE GENOMIC DNA]</scope>
    <source>
        <strain evidence="7">091103-1</strain>
    </source>
</reference>
<proteinExistence type="predicted"/>
<accession>A0A317T2Z9</accession>
<protein>
    <submittedName>
        <fullName evidence="7">Uncharacterized protein</fullName>
    </submittedName>
</protein>
<feature type="domain" description="Helicase ATP-binding" evidence="5">
    <location>
        <begin position="258"/>
        <end position="430"/>
    </location>
</feature>
<evidence type="ECO:0000256" key="4">
    <source>
        <dbReference type="SAM" id="MobiDB-lite"/>
    </source>
</evidence>
<dbReference type="CDD" id="cd18793">
    <property type="entry name" value="SF2_C_SNF"/>
    <property type="match status" value="1"/>
</dbReference>
<dbReference type="InterPro" id="IPR049730">
    <property type="entry name" value="SNF2/RAD54-like_C"/>
</dbReference>
<feature type="region of interest" description="Disordered" evidence="4">
    <location>
        <begin position="782"/>
        <end position="802"/>
    </location>
</feature>
<dbReference type="InterPro" id="IPR000330">
    <property type="entry name" value="SNF2_N"/>
</dbReference>
<dbReference type="InterPro" id="IPR027417">
    <property type="entry name" value="P-loop_NTPase"/>
</dbReference>
<dbReference type="SUPFAM" id="SSF52540">
    <property type="entry name" value="P-loop containing nucleoside triphosphate hydrolases"/>
    <property type="match status" value="2"/>
</dbReference>
<keyword evidence="3" id="KW-0067">ATP-binding</keyword>
<evidence type="ECO:0000313" key="7">
    <source>
        <dbReference type="EMBL" id="PWW79811.1"/>
    </source>
</evidence>
<dbReference type="CDD" id="cd18004">
    <property type="entry name" value="DEXHc_RAD54"/>
    <property type="match status" value="1"/>
</dbReference>
<comment type="caution">
    <text evidence="7">The sequence shown here is derived from an EMBL/GenBank/DDBJ whole genome shotgun (WGS) entry which is preliminary data.</text>
</comment>
<dbReference type="GO" id="GO:0005524">
    <property type="term" value="F:ATP binding"/>
    <property type="evidence" value="ECO:0007669"/>
    <property type="project" value="InterPro"/>
</dbReference>
<evidence type="ECO:0000313" key="8">
    <source>
        <dbReference type="Proteomes" id="UP000246991"/>
    </source>
</evidence>
<dbReference type="Pfam" id="PF00271">
    <property type="entry name" value="Helicase_C"/>
    <property type="match status" value="1"/>
</dbReference>
<dbReference type="PANTHER" id="PTHR45629">
    <property type="entry name" value="SNF2/RAD54 FAMILY MEMBER"/>
    <property type="match status" value="1"/>
</dbReference>
<dbReference type="STRING" id="42249.A0A317T2Z9"/>
<dbReference type="Proteomes" id="UP000246991">
    <property type="component" value="Unassembled WGS sequence"/>
</dbReference>
<dbReference type="InterPro" id="IPR038718">
    <property type="entry name" value="SNF2-like_sf"/>
</dbReference>
<dbReference type="InterPro" id="IPR014001">
    <property type="entry name" value="Helicase_ATP-bd"/>
</dbReference>
<feature type="compositionally biased region" description="Acidic residues" evidence="4">
    <location>
        <begin position="785"/>
        <end position="796"/>
    </location>
</feature>
<feature type="domain" description="Helicase C-terminal" evidence="6">
    <location>
        <begin position="582"/>
        <end position="744"/>
    </location>
</feature>
<gene>
    <name evidence="7" type="ORF">C7212DRAFT_355570</name>
</gene>
<dbReference type="OrthoDB" id="413460at2759"/>
<keyword evidence="1" id="KW-0547">Nucleotide-binding</keyword>
<dbReference type="GO" id="GO:0016787">
    <property type="term" value="F:hydrolase activity"/>
    <property type="evidence" value="ECO:0007669"/>
    <property type="project" value="UniProtKB-KW"/>
</dbReference>
<dbReference type="SMART" id="SM00490">
    <property type="entry name" value="HELICc"/>
    <property type="match status" value="1"/>
</dbReference>
<evidence type="ECO:0000259" key="6">
    <source>
        <dbReference type="PROSITE" id="PS51194"/>
    </source>
</evidence>
<dbReference type="Gene3D" id="3.40.50.10810">
    <property type="entry name" value="Tandem AAA-ATPase domain"/>
    <property type="match status" value="1"/>
</dbReference>
<dbReference type="SMART" id="SM00487">
    <property type="entry name" value="DEXDc"/>
    <property type="match status" value="1"/>
</dbReference>
<dbReference type="GO" id="GO:0015616">
    <property type="term" value="F:DNA translocase activity"/>
    <property type="evidence" value="ECO:0007669"/>
    <property type="project" value="TreeGrafter"/>
</dbReference>